<keyword evidence="4" id="KW-0804">Transcription</keyword>
<accession>A0A9W6RNW8</accession>
<dbReference type="GO" id="GO:0003700">
    <property type="term" value="F:DNA-binding transcription factor activity"/>
    <property type="evidence" value="ECO:0007669"/>
    <property type="project" value="InterPro"/>
</dbReference>
<dbReference type="PRINTS" id="PR00039">
    <property type="entry name" value="HTHLYSR"/>
</dbReference>
<dbReference type="CDD" id="cd08423">
    <property type="entry name" value="PBP2_LTTR_like_6"/>
    <property type="match status" value="1"/>
</dbReference>
<evidence type="ECO:0000259" key="5">
    <source>
        <dbReference type="PROSITE" id="PS50931"/>
    </source>
</evidence>
<evidence type="ECO:0000256" key="3">
    <source>
        <dbReference type="ARBA" id="ARBA00023125"/>
    </source>
</evidence>
<feature type="domain" description="HTH lysR-type" evidence="5">
    <location>
        <begin position="2"/>
        <end position="59"/>
    </location>
</feature>
<dbReference type="SUPFAM" id="SSF46785">
    <property type="entry name" value="Winged helix' DNA-binding domain"/>
    <property type="match status" value="1"/>
</dbReference>
<dbReference type="AlphaFoldDB" id="A0A9W6RNW8"/>
<dbReference type="GO" id="GO:0003677">
    <property type="term" value="F:DNA binding"/>
    <property type="evidence" value="ECO:0007669"/>
    <property type="project" value="UniProtKB-KW"/>
</dbReference>
<dbReference type="Pfam" id="PF03466">
    <property type="entry name" value="LysR_substrate"/>
    <property type="match status" value="1"/>
</dbReference>
<evidence type="ECO:0000256" key="2">
    <source>
        <dbReference type="ARBA" id="ARBA00023015"/>
    </source>
</evidence>
<proteinExistence type="inferred from homology"/>
<keyword evidence="2" id="KW-0805">Transcription regulation</keyword>
<evidence type="ECO:0000313" key="7">
    <source>
        <dbReference type="Proteomes" id="UP001165135"/>
    </source>
</evidence>
<organism evidence="6 7">
    <name type="scientific">Actinoallomurus iriomotensis</name>
    <dbReference type="NCBI Taxonomy" id="478107"/>
    <lineage>
        <taxon>Bacteria</taxon>
        <taxon>Bacillati</taxon>
        <taxon>Actinomycetota</taxon>
        <taxon>Actinomycetes</taxon>
        <taxon>Streptosporangiales</taxon>
        <taxon>Thermomonosporaceae</taxon>
        <taxon>Actinoallomurus</taxon>
    </lineage>
</organism>
<dbReference type="InterPro" id="IPR000847">
    <property type="entry name" value="LysR_HTH_N"/>
</dbReference>
<evidence type="ECO:0000256" key="1">
    <source>
        <dbReference type="ARBA" id="ARBA00009437"/>
    </source>
</evidence>
<protein>
    <submittedName>
        <fullName evidence="6">LysR family transcriptional regulator</fullName>
    </submittedName>
</protein>
<dbReference type="PROSITE" id="PS50931">
    <property type="entry name" value="HTH_LYSR"/>
    <property type="match status" value="1"/>
</dbReference>
<sequence length="344" mass="36291">MLDVRRLRVLLAVAAQGSFSAAARALSYSQPAVSQHVAALEQELGVRLVERDRRRVRFTEAGRALVRRAETIIDELDLAEAEVRAVADGRAGRVRIATFASAAYTLVPAVISLLRTRHPGVEPVLSLAELPAEAIGAVRSWHADLALTVGQEPAADLCTDVLFDDPLRVVLPRHDPLAAATAVRLSDLADRPWVIGGGPECPDAALILAACRRRGFDPRVALSFPTDDYTAVQGMVAAGVGVALLPDLALGVSHRGVTVRPLAGEDAVTRTVFAVTRSDPREIVGQLAGILREAHAVASGGATVVEEKGAVLSSLQVVQPPLLEHVAVEHPASASDHRGGDDQS</sequence>
<gene>
    <name evidence="6" type="ORF">Airi01_080180</name>
</gene>
<comment type="caution">
    <text evidence="6">The sequence shown here is derived from an EMBL/GenBank/DDBJ whole genome shotgun (WGS) entry which is preliminary data.</text>
</comment>
<evidence type="ECO:0000313" key="6">
    <source>
        <dbReference type="EMBL" id="GLY79751.1"/>
    </source>
</evidence>
<dbReference type="PANTHER" id="PTHR30346:SF29">
    <property type="entry name" value="LYSR SUBSTRATE-BINDING"/>
    <property type="match status" value="1"/>
</dbReference>
<dbReference type="EMBL" id="BSTJ01000012">
    <property type="protein sequence ID" value="GLY79751.1"/>
    <property type="molecule type" value="Genomic_DNA"/>
</dbReference>
<comment type="similarity">
    <text evidence="1">Belongs to the LysR transcriptional regulatory family.</text>
</comment>
<name>A0A9W6RNW8_9ACTN</name>
<dbReference type="FunFam" id="1.10.10.10:FF:000001">
    <property type="entry name" value="LysR family transcriptional regulator"/>
    <property type="match status" value="1"/>
</dbReference>
<evidence type="ECO:0000256" key="4">
    <source>
        <dbReference type="ARBA" id="ARBA00023163"/>
    </source>
</evidence>
<keyword evidence="3" id="KW-0238">DNA-binding</keyword>
<reference evidence="6" key="1">
    <citation type="submission" date="2023-03" db="EMBL/GenBank/DDBJ databases">
        <title>Actinoallomurus iriomotensis NBRC 103681.</title>
        <authorList>
            <person name="Ichikawa N."/>
            <person name="Sato H."/>
            <person name="Tonouchi N."/>
        </authorList>
    </citation>
    <scope>NUCLEOTIDE SEQUENCE</scope>
    <source>
        <strain evidence="6">NBRC 103681</strain>
    </source>
</reference>
<dbReference type="InterPro" id="IPR036388">
    <property type="entry name" value="WH-like_DNA-bd_sf"/>
</dbReference>
<dbReference type="InterPro" id="IPR005119">
    <property type="entry name" value="LysR_subst-bd"/>
</dbReference>
<dbReference type="PANTHER" id="PTHR30346">
    <property type="entry name" value="TRANSCRIPTIONAL DUAL REGULATOR HCAR-RELATED"/>
    <property type="match status" value="1"/>
</dbReference>
<dbReference type="SUPFAM" id="SSF53850">
    <property type="entry name" value="Periplasmic binding protein-like II"/>
    <property type="match status" value="1"/>
</dbReference>
<dbReference type="Proteomes" id="UP001165135">
    <property type="component" value="Unassembled WGS sequence"/>
</dbReference>
<dbReference type="Pfam" id="PF00126">
    <property type="entry name" value="HTH_1"/>
    <property type="match status" value="1"/>
</dbReference>
<dbReference type="GO" id="GO:0032993">
    <property type="term" value="C:protein-DNA complex"/>
    <property type="evidence" value="ECO:0007669"/>
    <property type="project" value="TreeGrafter"/>
</dbReference>
<dbReference type="Gene3D" id="3.40.190.10">
    <property type="entry name" value="Periplasmic binding protein-like II"/>
    <property type="match status" value="2"/>
</dbReference>
<dbReference type="InterPro" id="IPR036390">
    <property type="entry name" value="WH_DNA-bd_sf"/>
</dbReference>
<dbReference type="Gene3D" id="1.10.10.10">
    <property type="entry name" value="Winged helix-like DNA-binding domain superfamily/Winged helix DNA-binding domain"/>
    <property type="match status" value="1"/>
</dbReference>